<evidence type="ECO:0000313" key="2">
    <source>
        <dbReference type="EMBL" id="CAP95460.1"/>
    </source>
</evidence>
<dbReference type="Proteomes" id="UP000000724">
    <property type="component" value="Contig Pc00c21"/>
</dbReference>
<dbReference type="EMBL" id="AM920436">
    <property type="protein sequence ID" value="CAP95460.1"/>
    <property type="molecule type" value="Genomic_DNA"/>
</dbReference>
<protein>
    <submittedName>
        <fullName evidence="2">Uncharacterized protein</fullName>
    </submittedName>
</protein>
<accession>B6HHZ4</accession>
<feature type="compositionally biased region" description="Polar residues" evidence="1">
    <location>
        <begin position="8"/>
        <end position="19"/>
    </location>
</feature>
<evidence type="ECO:0000256" key="1">
    <source>
        <dbReference type="SAM" id="MobiDB-lite"/>
    </source>
</evidence>
<dbReference type="HOGENOM" id="CLU_2210859_0_0_1"/>
<keyword evidence="3" id="KW-1185">Reference proteome</keyword>
<feature type="compositionally biased region" description="Basic and acidic residues" evidence="1">
    <location>
        <begin position="26"/>
        <end position="35"/>
    </location>
</feature>
<dbReference type="AlphaFoldDB" id="B6HHZ4"/>
<feature type="region of interest" description="Disordered" evidence="1">
    <location>
        <begin position="1"/>
        <end position="51"/>
    </location>
</feature>
<evidence type="ECO:0000313" key="3">
    <source>
        <dbReference type="Proteomes" id="UP000000724"/>
    </source>
</evidence>
<dbReference type="VEuPathDB" id="FungiDB:PCH_Pc21g05630"/>
<reference evidence="2 3" key="1">
    <citation type="journal article" date="2008" name="Nat. Biotechnol.">
        <title>Genome sequencing and analysis of the filamentous fungus Penicillium chrysogenum.</title>
        <authorList>
            <person name="van den Berg M.A."/>
            <person name="Albang R."/>
            <person name="Albermann K."/>
            <person name="Badger J.H."/>
            <person name="Daran J.-M."/>
            <person name="Driessen A.J.M."/>
            <person name="Garcia-Estrada C."/>
            <person name="Fedorova N.D."/>
            <person name="Harris D.M."/>
            <person name="Heijne W.H.M."/>
            <person name="Joardar V.S."/>
            <person name="Kiel J.A.K.W."/>
            <person name="Kovalchuk A."/>
            <person name="Martin J.F."/>
            <person name="Nierman W.C."/>
            <person name="Nijland J.G."/>
            <person name="Pronk J.T."/>
            <person name="Roubos J.A."/>
            <person name="van der Klei I.J."/>
            <person name="van Peij N.N.M.E."/>
            <person name="Veenhuis M."/>
            <person name="von Doehren H."/>
            <person name="Wagner C."/>
            <person name="Wortman J.R."/>
            <person name="Bovenberg R.A.L."/>
        </authorList>
    </citation>
    <scope>NUCLEOTIDE SEQUENCE [LARGE SCALE GENOMIC DNA]</scope>
    <source>
        <strain evidence="3">ATCC 28089 / DSM 1075 / NRRL 1951 / Wisconsin 54-1255</strain>
    </source>
</reference>
<organism evidence="2 3">
    <name type="scientific">Penicillium rubens (strain ATCC 28089 / DSM 1075 / NRRL 1951 / Wisconsin 54-1255)</name>
    <name type="common">Penicillium chrysogenum</name>
    <dbReference type="NCBI Taxonomy" id="500485"/>
    <lineage>
        <taxon>Eukaryota</taxon>
        <taxon>Fungi</taxon>
        <taxon>Dikarya</taxon>
        <taxon>Ascomycota</taxon>
        <taxon>Pezizomycotina</taxon>
        <taxon>Eurotiomycetes</taxon>
        <taxon>Eurotiomycetidae</taxon>
        <taxon>Eurotiales</taxon>
        <taxon>Aspergillaceae</taxon>
        <taxon>Penicillium</taxon>
        <taxon>Penicillium chrysogenum species complex</taxon>
    </lineage>
</organism>
<gene>
    <name evidence="2" type="ORF">Pc21g05630</name>
    <name evidence="2" type="ORF">PCH_Pc21g05630</name>
</gene>
<sequence length="107" mass="12100">MSHHSREQNAPSHKNQMSVKLTARGNRREGDDPGSRRPTTKGIDRLVWNSGDPTGWNSQAIVGDSFVRGQWPDAKGRLPRQGLVERLGSCKMVITPRQDWAKWAHKM</sequence>
<proteinExistence type="predicted"/>
<name>B6HHZ4_PENRW</name>